<dbReference type="OrthoDB" id="6007993at2"/>
<evidence type="ECO:0000256" key="1">
    <source>
        <dbReference type="SAM" id="Phobius"/>
    </source>
</evidence>
<dbReference type="EMBL" id="CP034464">
    <property type="protein sequence ID" value="AZP10891.1"/>
    <property type="molecule type" value="Genomic_DNA"/>
</dbReference>
<keyword evidence="1" id="KW-0472">Membrane</keyword>
<dbReference type="AlphaFoldDB" id="A0A3S9HFL1"/>
<keyword evidence="1" id="KW-1133">Transmembrane helix</keyword>
<keyword evidence="3" id="KW-1185">Reference proteome</keyword>
<name>A0A3S9HFL1_9BURK</name>
<dbReference type="InterPro" id="IPR021529">
    <property type="entry name" value="DUF2798"/>
</dbReference>
<keyword evidence="1" id="KW-0812">Transmembrane</keyword>
<feature type="transmembrane region" description="Helical" evidence="1">
    <location>
        <begin position="59"/>
        <end position="78"/>
    </location>
</feature>
<dbReference type="RefSeq" id="WP_126126290.1">
    <property type="nucleotide sequence ID" value="NZ_CP034464.1"/>
</dbReference>
<dbReference type="Proteomes" id="UP000275663">
    <property type="component" value="Chromosome"/>
</dbReference>
<dbReference type="Pfam" id="PF11391">
    <property type="entry name" value="DUF2798"/>
    <property type="match status" value="1"/>
</dbReference>
<protein>
    <submittedName>
        <fullName evidence="2">DUF2798 domain-containing protein</fullName>
    </submittedName>
</protein>
<reference evidence="2 3" key="1">
    <citation type="journal article" date="2011" name="Int. J. Syst. Evol. Microbiol.">
        <title>Description of Undibacterium oligocarboniphilum sp. nov., isolated from purified water, and Undibacterium pigrum strain CCUG 49012 as the type strain of Undibacterium parvum sp. nov., and emended descriptions of the genus Undibacterium and the species Undibacterium pigrum.</title>
        <authorList>
            <person name="Eder W."/>
            <person name="Wanner G."/>
            <person name="Ludwig W."/>
            <person name="Busse H.J."/>
            <person name="Ziemke-Kageler F."/>
            <person name="Lang E."/>
        </authorList>
    </citation>
    <scope>NUCLEOTIDE SEQUENCE [LARGE SCALE GENOMIC DNA]</scope>
    <source>
        <strain evidence="2 3">DSM 23061</strain>
    </source>
</reference>
<gene>
    <name evidence="2" type="ORF">EJN92_01960</name>
</gene>
<dbReference type="KEGG" id="upv:EJN92_01960"/>
<organism evidence="2 3">
    <name type="scientific">Undibacterium parvum</name>
    <dbReference type="NCBI Taxonomy" id="401471"/>
    <lineage>
        <taxon>Bacteria</taxon>
        <taxon>Pseudomonadati</taxon>
        <taxon>Pseudomonadota</taxon>
        <taxon>Betaproteobacteria</taxon>
        <taxon>Burkholderiales</taxon>
        <taxon>Oxalobacteraceae</taxon>
        <taxon>Undibacterium</taxon>
    </lineage>
</organism>
<feature type="transmembrane region" description="Helical" evidence="1">
    <location>
        <begin position="20"/>
        <end position="53"/>
    </location>
</feature>
<evidence type="ECO:0000313" key="3">
    <source>
        <dbReference type="Proteomes" id="UP000275663"/>
    </source>
</evidence>
<sequence length="88" mass="9733">MSKLDEQKTTVNRWKLPARYTAQVFAFYMAAIMALLMSAVIVAANTGIGAGFLSRVSHAYQLAMPAAFLCILFVRPIVMKLVTITIHK</sequence>
<proteinExistence type="predicted"/>
<evidence type="ECO:0000313" key="2">
    <source>
        <dbReference type="EMBL" id="AZP10891.1"/>
    </source>
</evidence>
<accession>A0A3S9HFL1</accession>